<dbReference type="AlphaFoldDB" id="A0A3P6TML1"/>
<sequence length="112" mass="12653">MLRSDLLLTHYDPTLPIVVTTDTANHGIGTVISANFSDRSERAIMHASRTFTSVEKNYDQIEKEALSILFAVKKFHKLLYGFHFTLVTDYKPLMSIFGSKGIPAYSASRLQR</sequence>
<keyword evidence="2" id="KW-0548">Nucleotidyltransferase</keyword>
<evidence type="ECO:0000256" key="2">
    <source>
        <dbReference type="ARBA" id="ARBA00022695"/>
    </source>
</evidence>
<dbReference type="OrthoDB" id="6271476at2759"/>
<feature type="domain" description="Reverse transcriptase RNase H-like" evidence="7">
    <location>
        <begin position="12"/>
        <end position="101"/>
    </location>
</feature>
<dbReference type="GO" id="GO:0004519">
    <property type="term" value="F:endonuclease activity"/>
    <property type="evidence" value="ECO:0007669"/>
    <property type="project" value="UniProtKB-KW"/>
</dbReference>
<dbReference type="InterPro" id="IPR043502">
    <property type="entry name" value="DNA/RNA_pol_sf"/>
</dbReference>
<evidence type="ECO:0000256" key="6">
    <source>
        <dbReference type="ARBA" id="ARBA00022918"/>
    </source>
</evidence>
<organism evidence="8 9">
    <name type="scientific">Dibothriocephalus latus</name>
    <name type="common">Fish tapeworm</name>
    <name type="synonym">Diphyllobothrium latum</name>
    <dbReference type="NCBI Taxonomy" id="60516"/>
    <lineage>
        <taxon>Eukaryota</taxon>
        <taxon>Metazoa</taxon>
        <taxon>Spiralia</taxon>
        <taxon>Lophotrochozoa</taxon>
        <taxon>Platyhelminthes</taxon>
        <taxon>Cestoda</taxon>
        <taxon>Eucestoda</taxon>
        <taxon>Diphyllobothriidea</taxon>
        <taxon>Diphyllobothriidae</taxon>
        <taxon>Dibothriocephalus</taxon>
    </lineage>
</organism>
<dbReference type="InterPro" id="IPR041373">
    <property type="entry name" value="RT_RNaseH"/>
</dbReference>
<dbReference type="SUPFAM" id="SSF56672">
    <property type="entry name" value="DNA/RNA polymerases"/>
    <property type="match status" value="1"/>
</dbReference>
<dbReference type="GO" id="GO:0003964">
    <property type="term" value="F:RNA-directed DNA polymerase activity"/>
    <property type="evidence" value="ECO:0007669"/>
    <property type="project" value="UniProtKB-KW"/>
</dbReference>
<evidence type="ECO:0000256" key="5">
    <source>
        <dbReference type="ARBA" id="ARBA00022801"/>
    </source>
</evidence>
<keyword evidence="6" id="KW-0695">RNA-directed DNA polymerase</keyword>
<evidence type="ECO:0000313" key="8">
    <source>
        <dbReference type="EMBL" id="VDK89392.1"/>
    </source>
</evidence>
<keyword evidence="3" id="KW-0540">Nuclease</keyword>
<dbReference type="GO" id="GO:0016787">
    <property type="term" value="F:hydrolase activity"/>
    <property type="evidence" value="ECO:0007669"/>
    <property type="project" value="UniProtKB-KW"/>
</dbReference>
<protein>
    <recommendedName>
        <fullName evidence="7">Reverse transcriptase RNase H-like domain-containing protein</fullName>
    </recommendedName>
</protein>
<keyword evidence="5" id="KW-0378">Hydrolase</keyword>
<name>A0A3P6TML1_DIBLA</name>
<evidence type="ECO:0000256" key="4">
    <source>
        <dbReference type="ARBA" id="ARBA00022759"/>
    </source>
</evidence>
<proteinExistence type="predicted"/>
<keyword evidence="1" id="KW-0808">Transferase</keyword>
<keyword evidence="9" id="KW-1185">Reference proteome</keyword>
<dbReference type="Pfam" id="PF17917">
    <property type="entry name" value="RT_RNaseH"/>
    <property type="match status" value="1"/>
</dbReference>
<keyword evidence="4" id="KW-0255">Endonuclease</keyword>
<dbReference type="EMBL" id="UYRU01045373">
    <property type="protein sequence ID" value="VDK89392.1"/>
    <property type="molecule type" value="Genomic_DNA"/>
</dbReference>
<accession>A0A3P6TML1</accession>
<evidence type="ECO:0000256" key="3">
    <source>
        <dbReference type="ARBA" id="ARBA00022722"/>
    </source>
</evidence>
<reference evidence="8 9" key="1">
    <citation type="submission" date="2018-11" db="EMBL/GenBank/DDBJ databases">
        <authorList>
            <consortium name="Pathogen Informatics"/>
        </authorList>
    </citation>
    <scope>NUCLEOTIDE SEQUENCE [LARGE SCALE GENOMIC DNA]</scope>
</reference>
<dbReference type="PANTHER" id="PTHR37984:SF5">
    <property type="entry name" value="PROTEIN NYNRIN-LIKE"/>
    <property type="match status" value="1"/>
</dbReference>
<gene>
    <name evidence="8" type="ORF">DILT_LOCUS4384</name>
</gene>
<dbReference type="InterPro" id="IPR050951">
    <property type="entry name" value="Retrovirus_Pol_polyprotein"/>
</dbReference>
<evidence type="ECO:0000313" key="9">
    <source>
        <dbReference type="Proteomes" id="UP000281553"/>
    </source>
</evidence>
<dbReference type="Proteomes" id="UP000281553">
    <property type="component" value="Unassembled WGS sequence"/>
</dbReference>
<evidence type="ECO:0000256" key="1">
    <source>
        <dbReference type="ARBA" id="ARBA00022679"/>
    </source>
</evidence>
<evidence type="ECO:0000259" key="7">
    <source>
        <dbReference type="Pfam" id="PF17917"/>
    </source>
</evidence>
<dbReference type="PANTHER" id="PTHR37984">
    <property type="entry name" value="PROTEIN CBG26694"/>
    <property type="match status" value="1"/>
</dbReference>